<dbReference type="Proteomes" id="UP000005566">
    <property type="component" value="Unassembled WGS sequence"/>
</dbReference>
<reference evidence="2 3" key="1">
    <citation type="journal article" date="2014" name="Acta Crystallogr. D">
        <title>Structure-based characterization and antifreeze properties of a hyperactive ice-binding protein from the Antarctic bacterium Flavobacterium frigoris PS1.</title>
        <authorList>
            <person name="Do H."/>
            <person name="Kim S.J."/>
            <person name="Kim H.J."/>
            <person name="Lee J.H."/>
        </authorList>
    </citation>
    <scope>NUCLEOTIDE SEQUENCE [LARGE SCALE GENOMIC DNA]</scope>
    <source>
        <strain evidence="2 3">PS1</strain>
    </source>
</reference>
<dbReference type="InterPro" id="IPR000182">
    <property type="entry name" value="GNAT_dom"/>
</dbReference>
<dbReference type="GO" id="GO:0016747">
    <property type="term" value="F:acyltransferase activity, transferring groups other than amino-acyl groups"/>
    <property type="evidence" value="ECO:0007669"/>
    <property type="project" value="InterPro"/>
</dbReference>
<evidence type="ECO:0000313" key="3">
    <source>
        <dbReference type="Proteomes" id="UP000005566"/>
    </source>
</evidence>
<comment type="caution">
    <text evidence="2">The sequence shown here is derived from an EMBL/GenBank/DDBJ whole genome shotgun (WGS) entry which is preliminary data.</text>
</comment>
<dbReference type="EMBL" id="AHKF01000018">
    <property type="protein sequence ID" value="EIA08439.1"/>
    <property type="molecule type" value="Genomic_DNA"/>
</dbReference>
<dbReference type="PROSITE" id="PS51186">
    <property type="entry name" value="GNAT"/>
    <property type="match status" value="1"/>
</dbReference>
<dbReference type="SUPFAM" id="SSF55729">
    <property type="entry name" value="Acyl-CoA N-acyltransferases (Nat)"/>
    <property type="match status" value="1"/>
</dbReference>
<dbReference type="Pfam" id="PF00583">
    <property type="entry name" value="Acetyltransf_1"/>
    <property type="match status" value="1"/>
</dbReference>
<feature type="domain" description="N-acetyltransferase" evidence="1">
    <location>
        <begin position="3"/>
        <end position="170"/>
    </location>
</feature>
<sequence>MNYHFRKAQMSEKAQIWEILQQAILRRKEDGSNQWQDGYPNPDVVENDIEKGIGFVLLEEKTIIGYSAVIMNYEPAYGDIEGKWLTNNEFIVIHRVAISEKHLGKGLAKMIIRYVEEFALQNNIYSVKADTNFDNIPMMKIFENLGYTLCGEVYFRGSPRKAYEKVLDKSL</sequence>
<dbReference type="RefSeq" id="WP_007138338.1">
    <property type="nucleotide sequence ID" value="NZ_AHKF01000018.1"/>
</dbReference>
<name>H7FS11_FLAFP</name>
<dbReference type="OrthoDB" id="9796381at2"/>
<dbReference type="Gene3D" id="3.40.630.30">
    <property type="match status" value="1"/>
</dbReference>
<dbReference type="PATRIC" id="fig|1086011.3.peg.2115"/>
<accession>H7FS11</accession>
<dbReference type="STRING" id="1086011.HJ01_02161"/>
<keyword evidence="3" id="KW-1185">Reference proteome</keyword>
<organism evidence="2 3">
    <name type="scientific">Flavobacterium frigoris (strain PS1)</name>
    <dbReference type="NCBI Taxonomy" id="1086011"/>
    <lineage>
        <taxon>Bacteria</taxon>
        <taxon>Pseudomonadati</taxon>
        <taxon>Bacteroidota</taxon>
        <taxon>Flavobacteriia</taxon>
        <taxon>Flavobacteriales</taxon>
        <taxon>Flavobacteriaceae</taxon>
        <taxon>Flavobacterium</taxon>
    </lineage>
</organism>
<dbReference type="AlphaFoldDB" id="H7FS11"/>
<evidence type="ECO:0000313" key="2">
    <source>
        <dbReference type="EMBL" id="EIA08439.1"/>
    </source>
</evidence>
<protein>
    <recommendedName>
        <fullName evidence="1">N-acetyltransferase domain-containing protein</fullName>
    </recommendedName>
</protein>
<dbReference type="eggNOG" id="COG1247">
    <property type="taxonomic scope" value="Bacteria"/>
</dbReference>
<gene>
    <name evidence="2" type="ORF">HJ01_02161</name>
</gene>
<proteinExistence type="predicted"/>
<dbReference type="InterPro" id="IPR016181">
    <property type="entry name" value="Acyl_CoA_acyltransferase"/>
</dbReference>
<evidence type="ECO:0000259" key="1">
    <source>
        <dbReference type="PROSITE" id="PS51186"/>
    </source>
</evidence>